<dbReference type="PROSITE" id="PS50011">
    <property type="entry name" value="PROTEIN_KINASE_DOM"/>
    <property type="match status" value="1"/>
</dbReference>
<reference evidence="9" key="1">
    <citation type="submission" date="2022-03" db="EMBL/GenBank/DDBJ databases">
        <title>Draft genome sequence of Aduncisulcus paluster, a free-living microaerophilic Fornicata.</title>
        <authorList>
            <person name="Yuyama I."/>
            <person name="Kume K."/>
            <person name="Tamura T."/>
            <person name="Inagaki Y."/>
            <person name="Hashimoto T."/>
        </authorList>
    </citation>
    <scope>NUCLEOTIDE SEQUENCE</scope>
    <source>
        <strain evidence="9">NY0171</strain>
    </source>
</reference>
<evidence type="ECO:0000256" key="5">
    <source>
        <dbReference type="ARBA" id="ARBA00022840"/>
    </source>
</evidence>
<organism evidence="9 10">
    <name type="scientific">Aduncisulcus paluster</name>
    <dbReference type="NCBI Taxonomy" id="2918883"/>
    <lineage>
        <taxon>Eukaryota</taxon>
        <taxon>Metamonada</taxon>
        <taxon>Carpediemonas-like organisms</taxon>
        <taxon>Aduncisulcus</taxon>
    </lineage>
</organism>
<dbReference type="SMART" id="SM00220">
    <property type="entry name" value="S_TKc"/>
    <property type="match status" value="1"/>
</dbReference>
<dbReference type="EMBL" id="BQXS01012725">
    <property type="protein sequence ID" value="GKT27261.1"/>
    <property type="molecule type" value="Genomic_DNA"/>
</dbReference>
<keyword evidence="2" id="KW-0808">Transferase</keyword>
<feature type="domain" description="Protein kinase" evidence="8">
    <location>
        <begin position="53"/>
        <end position="374"/>
    </location>
</feature>
<keyword evidence="4" id="KW-0418">Kinase</keyword>
<evidence type="ECO:0000256" key="6">
    <source>
        <dbReference type="PROSITE-ProRule" id="PRU10141"/>
    </source>
</evidence>
<feature type="binding site" evidence="6">
    <location>
        <position position="82"/>
    </location>
    <ligand>
        <name>ATP</name>
        <dbReference type="ChEBI" id="CHEBI:30616"/>
    </ligand>
</feature>
<dbReference type="SUPFAM" id="SSF56112">
    <property type="entry name" value="Protein kinase-like (PK-like)"/>
    <property type="match status" value="1"/>
</dbReference>
<dbReference type="InterPro" id="IPR011009">
    <property type="entry name" value="Kinase-like_dom_sf"/>
</dbReference>
<dbReference type="InterPro" id="IPR000719">
    <property type="entry name" value="Prot_kinase_dom"/>
</dbReference>
<dbReference type="PANTHER" id="PTHR22974">
    <property type="entry name" value="MIXED LINEAGE PROTEIN KINASE"/>
    <property type="match status" value="1"/>
</dbReference>
<evidence type="ECO:0000313" key="10">
    <source>
        <dbReference type="Proteomes" id="UP001057375"/>
    </source>
</evidence>
<dbReference type="Proteomes" id="UP001057375">
    <property type="component" value="Unassembled WGS sequence"/>
</dbReference>
<evidence type="ECO:0000256" key="3">
    <source>
        <dbReference type="ARBA" id="ARBA00022741"/>
    </source>
</evidence>
<protein>
    <recommendedName>
        <fullName evidence="8">Protein kinase domain-containing protein</fullName>
    </recommendedName>
</protein>
<proteinExistence type="predicted"/>
<keyword evidence="10" id="KW-1185">Reference proteome</keyword>
<evidence type="ECO:0000256" key="1">
    <source>
        <dbReference type="ARBA" id="ARBA00022527"/>
    </source>
</evidence>
<gene>
    <name evidence="9" type="ORF">ADUPG1_013720</name>
</gene>
<evidence type="ECO:0000256" key="7">
    <source>
        <dbReference type="SAM" id="MobiDB-lite"/>
    </source>
</evidence>
<dbReference type="Pfam" id="PF00069">
    <property type="entry name" value="Pkinase"/>
    <property type="match status" value="1"/>
</dbReference>
<keyword evidence="5 6" id="KW-0067">ATP-binding</keyword>
<comment type="caution">
    <text evidence="9">The sequence shown here is derived from an EMBL/GenBank/DDBJ whole genome shotgun (WGS) entry which is preliminary data.</text>
</comment>
<dbReference type="InterPro" id="IPR008271">
    <property type="entry name" value="Ser/Thr_kinase_AS"/>
</dbReference>
<evidence type="ECO:0000256" key="4">
    <source>
        <dbReference type="ARBA" id="ARBA00022777"/>
    </source>
</evidence>
<dbReference type="Gene3D" id="1.10.510.10">
    <property type="entry name" value="Transferase(Phosphotransferase) domain 1"/>
    <property type="match status" value="1"/>
</dbReference>
<evidence type="ECO:0000313" key="9">
    <source>
        <dbReference type="EMBL" id="GKT27261.1"/>
    </source>
</evidence>
<dbReference type="PROSITE" id="PS00107">
    <property type="entry name" value="PROTEIN_KINASE_ATP"/>
    <property type="match status" value="1"/>
</dbReference>
<dbReference type="InterPro" id="IPR017441">
    <property type="entry name" value="Protein_kinase_ATP_BS"/>
</dbReference>
<evidence type="ECO:0000259" key="8">
    <source>
        <dbReference type="PROSITE" id="PS50011"/>
    </source>
</evidence>
<feature type="compositionally biased region" description="Basic residues" evidence="7">
    <location>
        <begin position="1"/>
        <end position="10"/>
    </location>
</feature>
<keyword evidence="3 6" id="KW-0547">Nucleotide-binding</keyword>
<sequence>MARQRIRVGQRLREEKKNQRKNQNPIKIDVPKEIPPPQMTSSIRLALRHFRLRIDKAPLGTGGTASVCKAIDETSVQNYALKTVECRSGLQTIEMLRQESMIQSQFSPQRGDEHSHSEYDYYSRHVIQLHAYEEIPGEEGTDRVYFLMELAKCDLASYLQCSRIIDPSKRLAEFQRHGLFIGESSAPILTLPKIMEMFRSVVECVQCVHSRNILHKDIKPANFLLTDSKHLKICDFGISEQINYGKDELIPKTVTGTLEFMAPEFFEDKVEHVRLSKAYDVWSLGCLLHNMIYNQHIELPINNTMPAKKRFEIMKLYWAKNDIQTLHGDVSSFPHILSCSSNFLYHIYDLLQRCLEKNPSRRISIVDILSHKALNFEKYDEMEILSTRQPILDMSQHQIAEEVLKIRQKIIRRFENIRQNFFKVLNGVIVVSNELEERKRAESKGEDTFIVELEKAMKQFSSLTKHPESQKTISRVISERTISCHKVLSSLIEYSNIEPIIKETMPHILSMQTILTNSDDFEKKKFVNALSAKIMKFLADLRLIMRKKRWNFRQELENWKLGMSYSDSELEILRDKLLTHNESIHICIDLLKHSCDCLAAFDVVLDSSR</sequence>
<accession>A0ABQ5K4F0</accession>
<dbReference type="PROSITE" id="PS00108">
    <property type="entry name" value="PROTEIN_KINASE_ST"/>
    <property type="match status" value="1"/>
</dbReference>
<name>A0ABQ5K4F0_9EUKA</name>
<evidence type="ECO:0000256" key="2">
    <source>
        <dbReference type="ARBA" id="ARBA00022679"/>
    </source>
</evidence>
<feature type="region of interest" description="Disordered" evidence="7">
    <location>
        <begin position="1"/>
        <end position="37"/>
    </location>
</feature>
<dbReference type="PANTHER" id="PTHR22974:SF21">
    <property type="entry name" value="DUAL SPECIFICITY PROTEIN KINASE TTK"/>
    <property type="match status" value="1"/>
</dbReference>
<keyword evidence="1" id="KW-0723">Serine/threonine-protein kinase</keyword>